<gene>
    <name evidence="2" type="ORF">LAME_0A03158G</name>
</gene>
<keyword evidence="1" id="KW-0175">Coiled coil</keyword>
<dbReference type="EMBL" id="LT598483">
    <property type="protein sequence ID" value="SCU78068.1"/>
    <property type="molecule type" value="Genomic_DNA"/>
</dbReference>
<name>A0A1G4IN29_9SACH</name>
<dbReference type="AlphaFoldDB" id="A0A1G4IN29"/>
<sequence length="239" mass="27529">MNRNQLVAERDNLLADYNDLLLQAQRLQSKQLIHKYDALPLLDLPTRLQCLQQLYPLLKIHSFQSSQPEHHHHQQSAVHVTFSIDNLSIALRYATRQSQITHLSVTHVSPSRIPLEPLTHYCEQTLNLPFLLSGCYEYARLARFRTDLWEKLTSSFSYLTAHLRSQRNCLQLSSQKSNLTLDVYFFITFDRLPFPSSTVNVKLASEMGSIPHANEVCSALIKEYGLEHGLHEFIKAVMS</sequence>
<dbReference type="OrthoDB" id="4036276at2759"/>
<proteinExistence type="predicted"/>
<organism evidence="2 3">
    <name type="scientific">Lachancea meyersii CBS 8951</name>
    <dbReference type="NCBI Taxonomy" id="1266667"/>
    <lineage>
        <taxon>Eukaryota</taxon>
        <taxon>Fungi</taxon>
        <taxon>Dikarya</taxon>
        <taxon>Ascomycota</taxon>
        <taxon>Saccharomycotina</taxon>
        <taxon>Saccharomycetes</taxon>
        <taxon>Saccharomycetales</taxon>
        <taxon>Saccharomycetaceae</taxon>
        <taxon>Lachancea</taxon>
    </lineage>
</organism>
<evidence type="ECO:0000313" key="2">
    <source>
        <dbReference type="EMBL" id="SCU78068.1"/>
    </source>
</evidence>
<protein>
    <submittedName>
        <fullName evidence="2">LAME_0A03158g1_1</fullName>
    </submittedName>
</protein>
<evidence type="ECO:0000256" key="1">
    <source>
        <dbReference type="SAM" id="Coils"/>
    </source>
</evidence>
<reference evidence="3" key="1">
    <citation type="submission" date="2016-03" db="EMBL/GenBank/DDBJ databases">
        <authorList>
            <person name="Devillers Hugo."/>
        </authorList>
    </citation>
    <scope>NUCLEOTIDE SEQUENCE [LARGE SCALE GENOMIC DNA]</scope>
</reference>
<dbReference type="Proteomes" id="UP000191144">
    <property type="component" value="Chromosome A"/>
</dbReference>
<accession>A0A1G4IN29</accession>
<evidence type="ECO:0000313" key="3">
    <source>
        <dbReference type="Proteomes" id="UP000191144"/>
    </source>
</evidence>
<feature type="coiled-coil region" evidence="1">
    <location>
        <begin position="3"/>
        <end position="30"/>
    </location>
</feature>
<keyword evidence="3" id="KW-1185">Reference proteome</keyword>